<feature type="compositionally biased region" description="Polar residues" evidence="1">
    <location>
        <begin position="700"/>
        <end position="714"/>
    </location>
</feature>
<comment type="caution">
    <text evidence="2">The sequence shown here is derived from an EMBL/GenBank/DDBJ whole genome shotgun (WGS) entry which is preliminary data.</text>
</comment>
<feature type="compositionally biased region" description="Low complexity" evidence="1">
    <location>
        <begin position="119"/>
        <end position="138"/>
    </location>
</feature>
<sequence length="714" mass="80803">MDMWGKLTLKQYHLFVLPPPPTAITLPPPLDFNIIAYNSPHHLTPASLRHNSPSPLDSTPTQLPTTPKKPLQVTESVRRSPRFSPVPIEVPTQKPNPVPTQKPKPVPTQKPKPVPTQKPKPFSYSKPKPVPTQKQKPMTPIRKSNRLNILKTKPLVGPNGEPLVFDISDDEEISEPQAREEVTENVVEGHNGVQPSGNDVHLSQLDPVDDGFCTQNINEFLEELNEPDGTHVEVIDVLEELNPNGSHGEVVDMLEDLNHNGYDSTEEDSDEEYCPTGSDYSENELDNDIDPMMVDEEVHNLEEELQGTVLGNWSMGTTNVFEIEDMAKVSDPVEASKRYCFRHMYKNFKKNFGGELWENLAWGAAKAYKQQELIKILGVINKTNSKALDWLDTEPRSCWARAHFDWTSKCDELTNNFSEIFNSWILRIRDKPLVHFMDKYNLNLLQMVYDRRELALSLMPGEVVPNVLFMIKKRELRYNCPSELVLPPEHTRRAGRPKKQRIRSEDEPLKTHRKCAKCGTPGHNTLTCDARKKGVHGKRGKGKGQGGQDHTEPASEQQPSEQQPPKQHVPPEEANRRGRKRKSAPLQQEQQVEHEAPQVAEGGVRARSTRPRGGRTPAAEQQHQKEELEQGAQGQEEEEHQQQKFNRSKQQKQEEDHKMKNPGGGSRRPRGPTPGTGVRTRGLYRLMFGDDNVPTPSTPPMNLSQRAVEPLSQT</sequence>
<dbReference type="EMBL" id="JADFTS010000005">
    <property type="protein sequence ID" value="KAF9605775.1"/>
    <property type="molecule type" value="Genomic_DNA"/>
</dbReference>
<feature type="region of interest" description="Disordered" evidence="1">
    <location>
        <begin position="487"/>
        <end position="714"/>
    </location>
</feature>
<protein>
    <recommendedName>
        <fullName evidence="4">CCHC-type domain-containing protein</fullName>
    </recommendedName>
</protein>
<feature type="compositionally biased region" description="Basic residues" evidence="1">
    <location>
        <begin position="533"/>
        <end position="542"/>
    </location>
</feature>
<dbReference type="AlphaFoldDB" id="A0A835HTP8"/>
<feature type="compositionally biased region" description="Low complexity" evidence="1">
    <location>
        <begin position="554"/>
        <end position="565"/>
    </location>
</feature>
<feature type="compositionally biased region" description="Low complexity" evidence="1">
    <location>
        <begin position="59"/>
        <end position="72"/>
    </location>
</feature>
<evidence type="ECO:0000313" key="3">
    <source>
        <dbReference type="Proteomes" id="UP000631114"/>
    </source>
</evidence>
<gene>
    <name evidence="2" type="ORF">IFM89_018441</name>
</gene>
<dbReference type="Proteomes" id="UP000631114">
    <property type="component" value="Unassembled WGS sequence"/>
</dbReference>
<feature type="compositionally biased region" description="Pro residues" evidence="1">
    <location>
        <begin position="94"/>
        <end position="118"/>
    </location>
</feature>
<feature type="region of interest" description="Disordered" evidence="1">
    <location>
        <begin position="45"/>
        <end position="138"/>
    </location>
</feature>
<proteinExistence type="predicted"/>
<evidence type="ECO:0008006" key="4">
    <source>
        <dbReference type="Google" id="ProtNLM"/>
    </source>
</evidence>
<name>A0A835HTP8_9MAGN</name>
<reference evidence="2 3" key="1">
    <citation type="submission" date="2020-10" db="EMBL/GenBank/DDBJ databases">
        <title>The Coptis chinensis genome and diversification of protoberbering-type alkaloids.</title>
        <authorList>
            <person name="Wang B."/>
            <person name="Shu S."/>
            <person name="Song C."/>
            <person name="Liu Y."/>
        </authorList>
    </citation>
    <scope>NUCLEOTIDE SEQUENCE [LARGE SCALE GENOMIC DNA]</scope>
    <source>
        <strain evidence="2">HL-2020</strain>
        <tissue evidence="2">Leaf</tissue>
    </source>
</reference>
<organism evidence="2 3">
    <name type="scientific">Coptis chinensis</name>
    <dbReference type="NCBI Taxonomy" id="261450"/>
    <lineage>
        <taxon>Eukaryota</taxon>
        <taxon>Viridiplantae</taxon>
        <taxon>Streptophyta</taxon>
        <taxon>Embryophyta</taxon>
        <taxon>Tracheophyta</taxon>
        <taxon>Spermatophyta</taxon>
        <taxon>Magnoliopsida</taxon>
        <taxon>Ranunculales</taxon>
        <taxon>Ranunculaceae</taxon>
        <taxon>Coptidoideae</taxon>
        <taxon>Coptis</taxon>
    </lineage>
</organism>
<evidence type="ECO:0000256" key="1">
    <source>
        <dbReference type="SAM" id="MobiDB-lite"/>
    </source>
</evidence>
<accession>A0A835HTP8</accession>
<evidence type="ECO:0000313" key="2">
    <source>
        <dbReference type="EMBL" id="KAF9605775.1"/>
    </source>
</evidence>
<feature type="compositionally biased region" description="Polar residues" evidence="1">
    <location>
        <begin position="49"/>
        <end position="58"/>
    </location>
</feature>
<keyword evidence="3" id="KW-1185">Reference proteome</keyword>